<dbReference type="GO" id="GO:0006281">
    <property type="term" value="P:DNA repair"/>
    <property type="evidence" value="ECO:0007669"/>
    <property type="project" value="UniProtKB-KW"/>
</dbReference>
<dbReference type="Pfam" id="PF13307">
    <property type="entry name" value="Helicase_C_2"/>
    <property type="match status" value="1"/>
</dbReference>
<dbReference type="Gene3D" id="1.10.275.40">
    <property type="match status" value="1"/>
</dbReference>
<dbReference type="InterPro" id="IPR038726">
    <property type="entry name" value="PDDEXK_AddAB-type"/>
</dbReference>
<keyword evidence="2" id="KW-0540">Nuclease</keyword>
<dbReference type="InterPro" id="IPR006554">
    <property type="entry name" value="Helicase-like_DEXD_c2"/>
</dbReference>
<dbReference type="RefSeq" id="WP_056981452.1">
    <property type="nucleotide sequence ID" value="NZ_BKAM01000026.1"/>
</dbReference>
<evidence type="ECO:0000256" key="5">
    <source>
        <dbReference type="ARBA" id="ARBA00022763"/>
    </source>
</evidence>
<name>A0A512PN90_9LACO</name>
<dbReference type="GO" id="GO:0003677">
    <property type="term" value="F:DNA binding"/>
    <property type="evidence" value="ECO:0007669"/>
    <property type="project" value="UniProtKB-KW"/>
</dbReference>
<reference evidence="18 19" key="1">
    <citation type="submission" date="2019-07" db="EMBL/GenBank/DDBJ databases">
        <title>Whole genome shotgun sequence of Lactobacillus rapi NBRC 109618.</title>
        <authorList>
            <person name="Hosoyama A."/>
            <person name="Uohara A."/>
            <person name="Ohji S."/>
            <person name="Ichikawa N."/>
        </authorList>
    </citation>
    <scope>NUCLEOTIDE SEQUENCE [LARGE SCALE GENOMIC DNA]</scope>
    <source>
        <strain evidence="18 19">NBRC 109618</strain>
    </source>
</reference>
<organism evidence="18 19">
    <name type="scientific">Lentilactobacillus rapi</name>
    <dbReference type="NCBI Taxonomy" id="481723"/>
    <lineage>
        <taxon>Bacteria</taxon>
        <taxon>Bacillati</taxon>
        <taxon>Bacillota</taxon>
        <taxon>Bacilli</taxon>
        <taxon>Lactobacillales</taxon>
        <taxon>Lactobacillaceae</taxon>
        <taxon>Lentilactobacillus</taxon>
    </lineage>
</organism>
<comment type="similarity">
    <text evidence="15">Belongs to the helicase family. DinG subfamily.</text>
</comment>
<dbReference type="Gene3D" id="3.90.320.10">
    <property type="match status" value="1"/>
</dbReference>
<dbReference type="AlphaFoldDB" id="A0A512PN90"/>
<dbReference type="Pfam" id="PF06733">
    <property type="entry name" value="DEAD_2"/>
    <property type="match status" value="1"/>
</dbReference>
<evidence type="ECO:0000256" key="7">
    <source>
        <dbReference type="ARBA" id="ARBA00022806"/>
    </source>
</evidence>
<keyword evidence="1" id="KW-0004">4Fe-4S</keyword>
<evidence type="ECO:0000256" key="13">
    <source>
        <dbReference type="ARBA" id="ARBA00023204"/>
    </source>
</evidence>
<keyword evidence="8" id="KW-0269">Exonuclease</keyword>
<keyword evidence="5" id="KW-0227">DNA damage</keyword>
<dbReference type="GO" id="GO:0005524">
    <property type="term" value="F:ATP binding"/>
    <property type="evidence" value="ECO:0007669"/>
    <property type="project" value="UniProtKB-KW"/>
</dbReference>
<accession>A0A512PN90</accession>
<dbReference type="EMBL" id="BKAM01000026">
    <property type="protein sequence ID" value="GEP72650.1"/>
    <property type="molecule type" value="Genomic_DNA"/>
</dbReference>
<keyword evidence="9" id="KW-0067">ATP-binding</keyword>
<keyword evidence="10" id="KW-0408">Iron</keyword>
<evidence type="ECO:0000256" key="6">
    <source>
        <dbReference type="ARBA" id="ARBA00022801"/>
    </source>
</evidence>
<feature type="region of interest" description="Disordered" evidence="16">
    <location>
        <begin position="25"/>
        <end position="45"/>
    </location>
</feature>
<dbReference type="OrthoDB" id="9765586at2"/>
<evidence type="ECO:0000313" key="19">
    <source>
        <dbReference type="Proteomes" id="UP000321569"/>
    </source>
</evidence>
<evidence type="ECO:0000256" key="3">
    <source>
        <dbReference type="ARBA" id="ARBA00022723"/>
    </source>
</evidence>
<keyword evidence="6" id="KW-0378">Hydrolase</keyword>
<dbReference type="InterPro" id="IPR011604">
    <property type="entry name" value="PDDEXK-like_dom_sf"/>
</dbReference>
<evidence type="ECO:0000259" key="17">
    <source>
        <dbReference type="PROSITE" id="PS51193"/>
    </source>
</evidence>
<dbReference type="GO" id="GO:0003678">
    <property type="term" value="F:DNA helicase activity"/>
    <property type="evidence" value="ECO:0007669"/>
    <property type="project" value="InterPro"/>
</dbReference>
<dbReference type="STRING" id="1423795.FD12_GL001101"/>
<keyword evidence="3" id="KW-0479">Metal-binding</keyword>
<dbReference type="Gene3D" id="1.10.30.20">
    <property type="entry name" value="Bacterial XPD DNA helicase, FeS cluster domain"/>
    <property type="match status" value="1"/>
</dbReference>
<dbReference type="GO" id="GO:0004527">
    <property type="term" value="F:exonuclease activity"/>
    <property type="evidence" value="ECO:0007669"/>
    <property type="project" value="UniProtKB-KW"/>
</dbReference>
<keyword evidence="13" id="KW-0234">DNA repair</keyword>
<keyword evidence="11" id="KW-0411">Iron-sulfur</keyword>
<evidence type="ECO:0000256" key="11">
    <source>
        <dbReference type="ARBA" id="ARBA00023014"/>
    </source>
</evidence>
<dbReference type="InterPro" id="IPR042493">
    <property type="entry name" value="XPD_DNA_FeS"/>
</dbReference>
<keyword evidence="7 18" id="KW-0347">Helicase</keyword>
<evidence type="ECO:0000256" key="9">
    <source>
        <dbReference type="ARBA" id="ARBA00022840"/>
    </source>
</evidence>
<keyword evidence="12" id="KW-0238">DNA-binding</keyword>
<evidence type="ECO:0000256" key="4">
    <source>
        <dbReference type="ARBA" id="ARBA00022741"/>
    </source>
</evidence>
<dbReference type="SUPFAM" id="SSF52540">
    <property type="entry name" value="P-loop containing nucleoside triphosphate hydrolases"/>
    <property type="match status" value="2"/>
</dbReference>
<dbReference type="Pfam" id="PF12705">
    <property type="entry name" value="PDDEXK_1"/>
    <property type="match status" value="1"/>
</dbReference>
<dbReference type="PROSITE" id="PS51193">
    <property type="entry name" value="HELICASE_ATP_BIND_2"/>
    <property type="match status" value="1"/>
</dbReference>
<comment type="caution">
    <text evidence="18">The sequence shown here is derived from an EMBL/GenBank/DDBJ whole genome shotgun (WGS) entry which is preliminary data.</text>
</comment>
<evidence type="ECO:0000256" key="15">
    <source>
        <dbReference type="ARBA" id="ARBA00038058"/>
    </source>
</evidence>
<evidence type="ECO:0000256" key="10">
    <source>
        <dbReference type="ARBA" id="ARBA00023004"/>
    </source>
</evidence>
<dbReference type="InterPro" id="IPR027417">
    <property type="entry name" value="P-loop_NTPase"/>
</dbReference>
<proteinExistence type="inferred from homology"/>
<dbReference type="Proteomes" id="UP000321569">
    <property type="component" value="Unassembled WGS sequence"/>
</dbReference>
<protein>
    <submittedName>
        <fullName evidence="18">ATP-dependent helicase</fullName>
    </submittedName>
</protein>
<evidence type="ECO:0000256" key="8">
    <source>
        <dbReference type="ARBA" id="ARBA00022839"/>
    </source>
</evidence>
<evidence type="ECO:0000313" key="18">
    <source>
        <dbReference type="EMBL" id="GEP72650.1"/>
    </source>
</evidence>
<evidence type="ECO:0000256" key="12">
    <source>
        <dbReference type="ARBA" id="ARBA00023125"/>
    </source>
</evidence>
<dbReference type="InterPro" id="IPR006555">
    <property type="entry name" value="ATP-dep_Helicase_C"/>
</dbReference>
<feature type="domain" description="Helicase ATP-binding" evidence="17">
    <location>
        <begin position="180"/>
        <end position="429"/>
    </location>
</feature>
<dbReference type="PANTHER" id="PTHR11472">
    <property type="entry name" value="DNA REPAIR DEAD HELICASE RAD3/XP-D SUBFAMILY MEMBER"/>
    <property type="match status" value="1"/>
</dbReference>
<evidence type="ECO:0000256" key="1">
    <source>
        <dbReference type="ARBA" id="ARBA00022485"/>
    </source>
</evidence>
<dbReference type="InterPro" id="IPR010614">
    <property type="entry name" value="RAD3-like_helicase_DEAD"/>
</dbReference>
<gene>
    <name evidence="18" type="ORF">LRA02_15180</name>
</gene>
<dbReference type="GO" id="GO:0046872">
    <property type="term" value="F:metal ion binding"/>
    <property type="evidence" value="ECO:0007669"/>
    <property type="project" value="UniProtKB-KW"/>
</dbReference>
<dbReference type="Gene3D" id="3.40.50.300">
    <property type="entry name" value="P-loop containing nucleotide triphosphate hydrolases"/>
    <property type="match status" value="2"/>
</dbReference>
<keyword evidence="14" id="KW-0413">Isomerase</keyword>
<dbReference type="SMART" id="SM00491">
    <property type="entry name" value="HELICc2"/>
    <property type="match status" value="1"/>
</dbReference>
<dbReference type="GO" id="GO:0016818">
    <property type="term" value="F:hydrolase activity, acting on acid anhydrides, in phosphorus-containing anhydrides"/>
    <property type="evidence" value="ECO:0007669"/>
    <property type="project" value="InterPro"/>
</dbReference>
<dbReference type="SMART" id="SM00488">
    <property type="entry name" value="DEXDc2"/>
    <property type="match status" value="1"/>
</dbReference>
<evidence type="ECO:0000256" key="2">
    <source>
        <dbReference type="ARBA" id="ARBA00022722"/>
    </source>
</evidence>
<evidence type="ECO:0000256" key="16">
    <source>
        <dbReference type="SAM" id="MobiDB-lite"/>
    </source>
</evidence>
<sequence length="786" mass="90297">MTVHQIGIRELVEFLLRTGDLSPVISSENTPQEGSRIHRKIQRSRPSTYTPEVALKTSFDYQDDEYVINGRADGIDTQDDQILIEEIKTSDLEYTAIPQATLDLYWGQVKVYAYIVLQDQDLASLTMQLTYVQTPDEIITTKQQTITKDEANQFFADLITEYKEWLKLRRELDERRISSAKQLKFPFANYRPGQHQLATNVYKAIMLEKHLFVEAPTGTGKTISTLFPAIKSMGEELIRRVFYFTAKQSTRHVAENTISIMSKKGLTLKSITLTAKDKITFPAEKDVVPEENPYMVGYYDRVRPAIKDLIQNENQITKETIQKYAEKHKVDPFEYSLDVSLFCDVIICDYNYLFDPQVHLQRFFSVPDKDNCFLIDEVHNLVQRSREMYSATLESTPIDPLIKRLSHKKAANAKLISKLKSLKRSFKRYSKDAAATVDHQLAQLEPLTNFNSTLGDLIEITHQWLATQPPSDTVDAVVDYYFACRSYYLMVQFYDETYRTRIIVNGDRIIFRQFCLDPSEHLKESLDLGRAAILFSATLSPINYYQQVLGNEAESLCMISNSSFPQKNSQVIIANNINTLYANRQNSIEPICETIFTMISAKTGHYMVFFPSNTYMNLVLNRFVERYPDVTVVNQRPDMDNAARQEFLDEFRTPDGQTKVGFALLGGIFSEGIDLKYDALIGVGIVSVGLPGINEESDLIRDYFDQLNGQGFSFAYQLPGFNNVSQAAGRVIRTDDDKGVIVLMDRRFNQTRYRQIFPQNWQNIQVSNNDRQLNHLLGQFWKNGNV</sequence>
<dbReference type="InterPro" id="IPR014013">
    <property type="entry name" value="Helic_SF1/SF2_ATP-bd_DinG/Rad3"/>
</dbReference>
<evidence type="ECO:0000256" key="14">
    <source>
        <dbReference type="ARBA" id="ARBA00023235"/>
    </source>
</evidence>
<keyword evidence="4" id="KW-0547">Nucleotide-binding</keyword>
<dbReference type="PANTHER" id="PTHR11472:SF34">
    <property type="entry name" value="REGULATOR OF TELOMERE ELONGATION HELICASE 1"/>
    <property type="match status" value="1"/>
</dbReference>
<dbReference type="InterPro" id="IPR045028">
    <property type="entry name" value="DinG/Rad3-like"/>
</dbReference>
<dbReference type="GO" id="GO:0051539">
    <property type="term" value="F:4 iron, 4 sulfur cluster binding"/>
    <property type="evidence" value="ECO:0007669"/>
    <property type="project" value="UniProtKB-KW"/>
</dbReference>